<dbReference type="Proteomes" id="UP000214365">
    <property type="component" value="Unassembled WGS sequence"/>
</dbReference>
<gene>
    <name evidence="1" type="ORF">UA08_01157</name>
</gene>
<dbReference type="RefSeq" id="XP_020122852.1">
    <property type="nucleotide sequence ID" value="XM_020261080.1"/>
</dbReference>
<evidence type="ECO:0000313" key="2">
    <source>
        <dbReference type="Proteomes" id="UP000214365"/>
    </source>
</evidence>
<protein>
    <submittedName>
        <fullName evidence="1">Uncharacterized protein</fullName>
    </submittedName>
</protein>
<name>A0A1Q5QA16_TALAT</name>
<reference evidence="1 2" key="1">
    <citation type="submission" date="2015-06" db="EMBL/GenBank/DDBJ databases">
        <title>Talaromyces atroroseus IBT 11181 draft genome.</title>
        <authorList>
            <person name="Rasmussen K.B."/>
            <person name="Rasmussen S."/>
            <person name="Petersen B."/>
            <person name="Sicheritz-Ponten T."/>
            <person name="Mortensen U.H."/>
            <person name="Thrane U."/>
        </authorList>
    </citation>
    <scope>NUCLEOTIDE SEQUENCE [LARGE SCALE GENOMIC DNA]</scope>
    <source>
        <strain evidence="1 2">IBT 11181</strain>
    </source>
</reference>
<proteinExistence type="predicted"/>
<evidence type="ECO:0000313" key="1">
    <source>
        <dbReference type="EMBL" id="OKL62731.1"/>
    </source>
</evidence>
<dbReference type="GeneID" id="31000912"/>
<comment type="caution">
    <text evidence="1">The sequence shown here is derived from an EMBL/GenBank/DDBJ whole genome shotgun (WGS) entry which is preliminary data.</text>
</comment>
<organism evidence="1 2">
    <name type="scientific">Talaromyces atroroseus</name>
    <dbReference type="NCBI Taxonomy" id="1441469"/>
    <lineage>
        <taxon>Eukaryota</taxon>
        <taxon>Fungi</taxon>
        <taxon>Dikarya</taxon>
        <taxon>Ascomycota</taxon>
        <taxon>Pezizomycotina</taxon>
        <taxon>Eurotiomycetes</taxon>
        <taxon>Eurotiomycetidae</taxon>
        <taxon>Eurotiales</taxon>
        <taxon>Trichocomaceae</taxon>
        <taxon>Talaromyces</taxon>
        <taxon>Talaromyces sect. Trachyspermi</taxon>
    </lineage>
</organism>
<dbReference type="EMBL" id="LFMY01000002">
    <property type="protein sequence ID" value="OKL62731.1"/>
    <property type="molecule type" value="Genomic_DNA"/>
</dbReference>
<keyword evidence="2" id="KW-1185">Reference proteome</keyword>
<accession>A0A1Q5QA16</accession>
<dbReference type="AlphaFoldDB" id="A0A1Q5QA16"/>
<sequence length="108" mass="12150">MDIQGCEKYGLQVIGCVRRASGPKASVRLVRTKSESGQKEEPRNMAWLKDLHCGTGCGTPLHQQPQDTGMLYDGRLFIEFCCGKWLILLAQREAFRIICSTVTSAFRR</sequence>